<evidence type="ECO:0008006" key="9">
    <source>
        <dbReference type="Google" id="ProtNLM"/>
    </source>
</evidence>
<keyword evidence="5 6" id="KW-0472">Membrane</keyword>
<evidence type="ECO:0000256" key="1">
    <source>
        <dbReference type="ARBA" id="ARBA00004141"/>
    </source>
</evidence>
<evidence type="ECO:0000256" key="6">
    <source>
        <dbReference type="SAM" id="Phobius"/>
    </source>
</evidence>
<keyword evidence="3 6" id="KW-0812">Transmembrane</keyword>
<dbReference type="AlphaFoldDB" id="A0A2P1PR92"/>
<accession>A0A2P1PR92</accession>
<feature type="transmembrane region" description="Helical" evidence="6">
    <location>
        <begin position="187"/>
        <end position="206"/>
    </location>
</feature>
<dbReference type="PANTHER" id="PTHR30238:SF4">
    <property type="entry name" value="SLL1022 PROTEIN"/>
    <property type="match status" value="1"/>
</dbReference>
<reference evidence="7 8" key="1">
    <citation type="submission" date="2018-03" db="EMBL/GenBank/DDBJ databases">
        <title>Ahniella affigens gen. nov., sp. nov., a gammaproteobacterium isolated from sandy soil near a stream.</title>
        <authorList>
            <person name="Ko Y."/>
            <person name="Kim J.-H."/>
        </authorList>
    </citation>
    <scope>NUCLEOTIDE SEQUENCE [LARGE SCALE GENOMIC DNA]</scope>
    <source>
        <strain evidence="7 8">D13</strain>
    </source>
</reference>
<comment type="similarity">
    <text evidence="2">Belongs to the TerC family.</text>
</comment>
<feature type="transmembrane region" description="Helical" evidence="6">
    <location>
        <begin position="88"/>
        <end position="109"/>
    </location>
</feature>
<evidence type="ECO:0000313" key="7">
    <source>
        <dbReference type="EMBL" id="AVP97338.1"/>
    </source>
</evidence>
<dbReference type="PANTHER" id="PTHR30238">
    <property type="entry name" value="MEMBRANE BOUND PREDICTED REDOX MODULATOR"/>
    <property type="match status" value="1"/>
</dbReference>
<organism evidence="7 8">
    <name type="scientific">Ahniella affigens</name>
    <dbReference type="NCBI Taxonomy" id="2021234"/>
    <lineage>
        <taxon>Bacteria</taxon>
        <taxon>Pseudomonadati</taxon>
        <taxon>Pseudomonadota</taxon>
        <taxon>Gammaproteobacteria</taxon>
        <taxon>Lysobacterales</taxon>
        <taxon>Rhodanobacteraceae</taxon>
        <taxon>Ahniella</taxon>
    </lineage>
</organism>
<dbReference type="GO" id="GO:0016020">
    <property type="term" value="C:membrane"/>
    <property type="evidence" value="ECO:0007669"/>
    <property type="project" value="UniProtKB-SubCell"/>
</dbReference>
<keyword evidence="4 6" id="KW-1133">Transmembrane helix</keyword>
<dbReference type="KEGG" id="xba:C7S18_09095"/>
<feature type="transmembrane region" description="Helical" evidence="6">
    <location>
        <begin position="121"/>
        <end position="141"/>
    </location>
</feature>
<dbReference type="EMBL" id="CP027860">
    <property type="protein sequence ID" value="AVP97338.1"/>
    <property type="molecule type" value="Genomic_DNA"/>
</dbReference>
<dbReference type="Pfam" id="PF03741">
    <property type="entry name" value="TerC"/>
    <property type="match status" value="1"/>
</dbReference>
<feature type="transmembrane region" description="Helical" evidence="6">
    <location>
        <begin position="212"/>
        <end position="231"/>
    </location>
</feature>
<feature type="transmembrane region" description="Helical" evidence="6">
    <location>
        <begin position="48"/>
        <end position="68"/>
    </location>
</feature>
<evidence type="ECO:0000256" key="5">
    <source>
        <dbReference type="ARBA" id="ARBA00023136"/>
    </source>
</evidence>
<feature type="transmembrane region" description="Helical" evidence="6">
    <location>
        <begin position="153"/>
        <end position="175"/>
    </location>
</feature>
<feature type="transmembrane region" description="Helical" evidence="6">
    <location>
        <begin position="12"/>
        <end position="36"/>
    </location>
</feature>
<dbReference type="Proteomes" id="UP000241074">
    <property type="component" value="Chromosome"/>
</dbReference>
<keyword evidence="8" id="KW-1185">Reference proteome</keyword>
<gene>
    <name evidence="7" type="ORF">C7S18_09095</name>
</gene>
<protein>
    <recommendedName>
        <fullName evidence="9">TerC family protein</fullName>
    </recommendedName>
</protein>
<reference evidence="7 8" key="2">
    <citation type="submission" date="2018-03" db="EMBL/GenBank/DDBJ databases">
        <authorList>
            <person name="Keele B.F."/>
        </authorList>
    </citation>
    <scope>NUCLEOTIDE SEQUENCE [LARGE SCALE GENOMIC DNA]</scope>
    <source>
        <strain evidence="7 8">D13</strain>
    </source>
</reference>
<evidence type="ECO:0000313" key="8">
    <source>
        <dbReference type="Proteomes" id="UP000241074"/>
    </source>
</evidence>
<comment type="subcellular location">
    <subcellularLocation>
        <location evidence="1">Membrane</location>
        <topology evidence="1">Multi-pass membrane protein</topology>
    </subcellularLocation>
</comment>
<dbReference type="OrthoDB" id="9805314at2"/>
<evidence type="ECO:0000256" key="3">
    <source>
        <dbReference type="ARBA" id="ARBA00022692"/>
    </source>
</evidence>
<dbReference type="InterPro" id="IPR005496">
    <property type="entry name" value="Integral_membrane_TerC"/>
</dbReference>
<proteinExistence type="inferred from homology"/>
<evidence type="ECO:0000256" key="4">
    <source>
        <dbReference type="ARBA" id="ARBA00022989"/>
    </source>
</evidence>
<name>A0A2P1PR92_9GAMM</name>
<sequence>MEILFSPEALLALLTLATLEIVLGVDNLVFISIAVSRLPHEQRSSARRFGLALACLTRLGLLFTLSWLASLTTPVLTIANLPLSVRDLVLIGGGLFLLVKGGMEIWSGITEDSDGEASGRAPNAFMLVIIQIAIIDIVFSLDSVITAVGLVNQVPIMATAIIAAVLVMMLAADIVGEFIDSHPTIKMLALAFIVLVGVALIADGLHHEIPRGYLYGAMAFSALVEALNLFAKSRKAKRDAARAATADNSAG</sequence>
<evidence type="ECO:0000256" key="2">
    <source>
        <dbReference type="ARBA" id="ARBA00007511"/>
    </source>
</evidence>
<dbReference type="RefSeq" id="WP_106891262.1">
    <property type="nucleotide sequence ID" value="NZ_CP027860.1"/>
</dbReference>